<dbReference type="Proteomes" id="UP001190465">
    <property type="component" value="Chromosome"/>
</dbReference>
<dbReference type="InterPro" id="IPR027417">
    <property type="entry name" value="P-loop_NTPase"/>
</dbReference>
<proteinExistence type="predicted"/>
<reference evidence="2 3" key="1">
    <citation type="submission" date="2023-08" db="EMBL/GenBank/DDBJ databases">
        <authorList>
            <person name="Folkvardsen B D."/>
            <person name="Norman A."/>
        </authorList>
    </citation>
    <scope>NUCLEOTIDE SEQUENCE [LARGE SCALE GENOMIC DNA]</scope>
    <source>
        <strain evidence="2 3">Mu0053</strain>
    </source>
</reference>
<accession>A0ABN9NAJ8</accession>
<protein>
    <submittedName>
        <fullName evidence="2">Sulfotransferase family protein</fullName>
    </submittedName>
</protein>
<evidence type="ECO:0000313" key="2">
    <source>
        <dbReference type="EMBL" id="CAJ1501522.1"/>
    </source>
</evidence>
<evidence type="ECO:0000256" key="1">
    <source>
        <dbReference type="SAM" id="SignalP"/>
    </source>
</evidence>
<dbReference type="EMBL" id="OY726397">
    <property type="protein sequence ID" value="CAJ1501522.1"/>
    <property type="molecule type" value="Genomic_DNA"/>
</dbReference>
<gene>
    <name evidence="2" type="ORF">MU0053_001948</name>
</gene>
<sequence length="304" mass="34022">MGFNRSGTSALTRVLALCGAALPTGLVGAMTANPLGHWEPRAANYINEAILQRHRSTTFDPTLRLQEEGAFAADEKADWIAEIQSFLRTLPAAPVVVIKDPRITVLSGLWFEAARLAGFDIRTAITVRHPQEVIASVAQNSPASAELTSALWLKANLLAEVNTRAIPRVFVDYTQLLTDWRREVGRITGALEIDLDTRGAAAVDDFLTPDLRRQRHSGPVTEPFGTDWMTVVYEILCAAARDEPWDQDALDQVFEAYRTSTQGFQPVFEDFRRIRKLNRFFPPSLIKLNYEVLAMVNRRRGTWA</sequence>
<name>A0ABN9NAJ8_9MYCO</name>
<evidence type="ECO:0000313" key="3">
    <source>
        <dbReference type="Proteomes" id="UP001190465"/>
    </source>
</evidence>
<feature type="signal peptide" evidence="1">
    <location>
        <begin position="1"/>
        <end position="29"/>
    </location>
</feature>
<feature type="chain" id="PRO_5046334547" evidence="1">
    <location>
        <begin position="30"/>
        <end position="304"/>
    </location>
</feature>
<dbReference type="SUPFAM" id="SSF52540">
    <property type="entry name" value="P-loop containing nucleoside triphosphate hydrolases"/>
    <property type="match status" value="1"/>
</dbReference>
<organism evidence="2 3">
    <name type="scientific">[Mycobacterium] burgundiense</name>
    <dbReference type="NCBI Taxonomy" id="3064286"/>
    <lineage>
        <taxon>Bacteria</taxon>
        <taxon>Bacillati</taxon>
        <taxon>Actinomycetota</taxon>
        <taxon>Actinomycetes</taxon>
        <taxon>Mycobacteriales</taxon>
        <taxon>Mycobacteriaceae</taxon>
        <taxon>Mycolicibacterium</taxon>
    </lineage>
</organism>
<keyword evidence="1" id="KW-0732">Signal</keyword>
<keyword evidence="3" id="KW-1185">Reference proteome</keyword>
<dbReference type="Gene3D" id="3.40.50.300">
    <property type="entry name" value="P-loop containing nucleotide triphosphate hydrolases"/>
    <property type="match status" value="1"/>
</dbReference>